<dbReference type="Pfam" id="PF16984">
    <property type="entry name" value="Grp7_allergen"/>
    <property type="match status" value="1"/>
</dbReference>
<dbReference type="Gene3D" id="3.15.10.50">
    <property type="match status" value="1"/>
</dbReference>
<feature type="chain" id="PRO_5012398169" evidence="1">
    <location>
        <begin position="20"/>
        <end position="453"/>
    </location>
</feature>
<dbReference type="Pfam" id="PF06585">
    <property type="entry name" value="JHBP"/>
    <property type="match status" value="1"/>
</dbReference>
<dbReference type="PANTHER" id="PTHR11008:SF13">
    <property type="entry name" value="FI04421P"/>
    <property type="match status" value="1"/>
</dbReference>
<dbReference type="EMBL" id="LNIX01000004">
    <property type="protein sequence ID" value="OXA55311.1"/>
    <property type="molecule type" value="Genomic_DNA"/>
</dbReference>
<dbReference type="InterPro" id="IPR017943">
    <property type="entry name" value="Bactericidal_perm-incr_a/b_dom"/>
</dbReference>
<dbReference type="SUPFAM" id="SSF55394">
    <property type="entry name" value="Bactericidal permeability-increasing protein, BPI"/>
    <property type="match status" value="1"/>
</dbReference>
<name>A0A226EEQ4_FOLCA</name>
<dbReference type="GO" id="GO:0008289">
    <property type="term" value="F:lipid binding"/>
    <property type="evidence" value="ECO:0007669"/>
    <property type="project" value="InterPro"/>
</dbReference>
<evidence type="ECO:0000313" key="3">
    <source>
        <dbReference type="Proteomes" id="UP000198287"/>
    </source>
</evidence>
<dbReference type="InterPro" id="IPR020234">
    <property type="entry name" value="Mite_allergen_group-7"/>
</dbReference>
<keyword evidence="3" id="KW-1185">Reference proteome</keyword>
<dbReference type="InterPro" id="IPR038602">
    <property type="entry name" value="Mite_allergen_7_sf"/>
</dbReference>
<dbReference type="PANTHER" id="PTHR11008">
    <property type="entry name" value="PROTEIN TAKEOUT-LIKE PROTEIN"/>
    <property type="match status" value="1"/>
</dbReference>
<dbReference type="InterPro" id="IPR010562">
    <property type="entry name" value="Haemolymph_juvenile_hormone-bd"/>
</dbReference>
<dbReference type="InterPro" id="IPR038606">
    <property type="entry name" value="To_sf"/>
</dbReference>
<gene>
    <name evidence="2" type="ORF">Fcan01_09150</name>
</gene>
<evidence type="ECO:0000313" key="2">
    <source>
        <dbReference type="EMBL" id="OXA55311.1"/>
    </source>
</evidence>
<organism evidence="2 3">
    <name type="scientific">Folsomia candida</name>
    <name type="common">Springtail</name>
    <dbReference type="NCBI Taxonomy" id="158441"/>
    <lineage>
        <taxon>Eukaryota</taxon>
        <taxon>Metazoa</taxon>
        <taxon>Ecdysozoa</taxon>
        <taxon>Arthropoda</taxon>
        <taxon>Hexapoda</taxon>
        <taxon>Collembola</taxon>
        <taxon>Entomobryomorpha</taxon>
        <taxon>Isotomoidea</taxon>
        <taxon>Isotomidae</taxon>
        <taxon>Proisotominae</taxon>
        <taxon>Folsomia</taxon>
    </lineage>
</organism>
<comment type="caution">
    <text evidence="2">The sequence shown here is derived from an EMBL/GenBank/DDBJ whole genome shotgun (WGS) entry which is preliminary data.</text>
</comment>
<dbReference type="OrthoDB" id="6412801at2759"/>
<dbReference type="OMA" id="VPDMKHS"/>
<protein>
    <submittedName>
        <fullName evidence="2">Bactericidal permeability-increasing protein</fullName>
    </submittedName>
</protein>
<accession>A0A226EEQ4</accession>
<dbReference type="AlphaFoldDB" id="A0A226EEQ4"/>
<dbReference type="Proteomes" id="UP000198287">
    <property type="component" value="Unassembled WGS sequence"/>
</dbReference>
<proteinExistence type="predicted"/>
<sequence>MQMYVVFLILVFGTRASLGGQDGSDGGLDELLQGLDLASFTSGMGNGSDFKIDAQLGEKVRALIRHFKQDDPIGVPEGMGLDALIVEPLRVPNQEQTFSGMKMKFENISLYGLNKFRLNQVKVTLSELKVGLIVSIDQLFVNGLFQTSSWFYRANGNFSVTVSNVTTESEVSFGVDSDGTLQVEEVNMDVKFGDLNMQLGGDKMGFLGPVVQGMVNTMGPFLFDSIKPLILGDVERKIRGELNRQGRSVPQQFPNSIHPIDMFLSSARIYVREKGLDPFPIPDNHLASWRYGNFEISSVILHGLASLHRTGPVVVTFEENVIRVSVAMGASDLRGVVRWRWGIFRDLIGKRGTFQISVEYVSVVVNVGQPANLDKETTIDGIELEVGNIAVASDGIGTMDYVIEALVNIIPNLLRKQIVDALEEPMRKFVEDEVKKVIQLEDMIEERLPPKGD</sequence>
<evidence type="ECO:0000256" key="1">
    <source>
        <dbReference type="SAM" id="SignalP"/>
    </source>
</evidence>
<feature type="signal peptide" evidence="1">
    <location>
        <begin position="1"/>
        <end position="19"/>
    </location>
</feature>
<reference evidence="2 3" key="1">
    <citation type="submission" date="2015-12" db="EMBL/GenBank/DDBJ databases">
        <title>The genome of Folsomia candida.</title>
        <authorList>
            <person name="Faddeeva A."/>
            <person name="Derks M.F."/>
            <person name="Anvar Y."/>
            <person name="Smit S."/>
            <person name="Van Straalen N."/>
            <person name="Roelofs D."/>
        </authorList>
    </citation>
    <scope>NUCLEOTIDE SEQUENCE [LARGE SCALE GENOMIC DNA]</scope>
    <source>
        <strain evidence="2 3">VU population</strain>
        <tissue evidence="2">Whole body</tissue>
    </source>
</reference>
<dbReference type="SMART" id="SM00700">
    <property type="entry name" value="JHBP"/>
    <property type="match status" value="1"/>
</dbReference>
<keyword evidence="1" id="KW-0732">Signal</keyword>
<dbReference type="Gene3D" id="3.15.10.30">
    <property type="entry name" value="Haemolymph juvenile hormone binding protein"/>
    <property type="match status" value="1"/>
</dbReference>